<evidence type="ECO:0000313" key="2">
    <source>
        <dbReference type="EMBL" id="MBB3977459.1"/>
    </source>
</evidence>
<gene>
    <name evidence="2" type="ORF">GGQ64_002665</name>
</gene>
<evidence type="ECO:0000313" key="3">
    <source>
        <dbReference type="Proteomes" id="UP000574761"/>
    </source>
</evidence>
<dbReference type="Gene3D" id="1.40.20.10">
    <property type="entry name" value="CHAD domain"/>
    <property type="match status" value="1"/>
</dbReference>
<reference evidence="2 3" key="1">
    <citation type="submission" date="2020-08" db="EMBL/GenBank/DDBJ databases">
        <title>Genomic Encyclopedia of Type Strains, Phase IV (KMG-IV): sequencing the most valuable type-strain genomes for metagenomic binning, comparative biology and taxonomic classification.</title>
        <authorList>
            <person name="Goeker M."/>
        </authorList>
    </citation>
    <scope>NUCLEOTIDE SEQUENCE [LARGE SCALE GENOMIC DNA]</scope>
    <source>
        <strain evidence="2 3">DSM 100211</strain>
    </source>
</reference>
<dbReference type="Proteomes" id="UP000574761">
    <property type="component" value="Unassembled WGS sequence"/>
</dbReference>
<feature type="domain" description="CHAD" evidence="1">
    <location>
        <begin position="8"/>
        <end position="286"/>
    </location>
</feature>
<dbReference type="AlphaFoldDB" id="A0A7W6DEE5"/>
<dbReference type="PROSITE" id="PS51708">
    <property type="entry name" value="CHAD"/>
    <property type="match status" value="1"/>
</dbReference>
<sequence length="300" mass="33318">MSLSLKADKSLQSEVRRVASRYLSRALDALEQQPEGPHEAIHTARKQFKRVRSLYRLVAAADKAFQKRENKRIGTLGRSLAASRDATSLVETARRLAEAASTVEERMALERIHAKLVTRRDAMADTAVTKELMEEAVSTCKEALAAAGRLRMDGGHKRAAEILGHGWRSTGRKAAEALRRARDTGGPDCYHTLRKRTQDRWVHCRFLAEAWPAALNGTRKQAKALVTLLGENQDIALLTSFADAHPGEIGTPKDLTHLLAVMIAEGNRLRTEALPLAELLFPEDTREDAGRIELLWRHAA</sequence>
<dbReference type="InterPro" id="IPR007899">
    <property type="entry name" value="CHAD_dom"/>
</dbReference>
<keyword evidence="3" id="KW-1185">Reference proteome</keyword>
<dbReference type="Pfam" id="PF05235">
    <property type="entry name" value="CHAD"/>
    <property type="match status" value="1"/>
</dbReference>
<evidence type="ECO:0000259" key="1">
    <source>
        <dbReference type="PROSITE" id="PS51708"/>
    </source>
</evidence>
<dbReference type="PANTHER" id="PTHR39339">
    <property type="entry name" value="SLR1444 PROTEIN"/>
    <property type="match status" value="1"/>
</dbReference>
<dbReference type="EMBL" id="JACIEE010000005">
    <property type="protein sequence ID" value="MBB3977459.1"/>
    <property type="molecule type" value="Genomic_DNA"/>
</dbReference>
<comment type="caution">
    <text evidence="2">The sequence shown here is derived from an EMBL/GenBank/DDBJ whole genome shotgun (WGS) entry which is preliminary data.</text>
</comment>
<accession>A0A7W6DEE5</accession>
<protein>
    <submittedName>
        <fullName evidence="2">CHAD domain-containing protein</fullName>
    </submittedName>
</protein>
<dbReference type="PANTHER" id="PTHR39339:SF1">
    <property type="entry name" value="CHAD DOMAIN-CONTAINING PROTEIN"/>
    <property type="match status" value="1"/>
</dbReference>
<proteinExistence type="predicted"/>
<dbReference type="SMART" id="SM00880">
    <property type="entry name" value="CHAD"/>
    <property type="match status" value="1"/>
</dbReference>
<dbReference type="InterPro" id="IPR038186">
    <property type="entry name" value="CHAD_dom_sf"/>
</dbReference>
<dbReference type="RefSeq" id="WP_183804896.1">
    <property type="nucleotide sequence ID" value="NZ_JACIEE010000005.1"/>
</dbReference>
<organism evidence="2 3">
    <name type="scientific">Mycoplana azooxidifex</name>
    <dbReference type="NCBI Taxonomy" id="1636188"/>
    <lineage>
        <taxon>Bacteria</taxon>
        <taxon>Pseudomonadati</taxon>
        <taxon>Pseudomonadota</taxon>
        <taxon>Alphaproteobacteria</taxon>
        <taxon>Hyphomicrobiales</taxon>
        <taxon>Rhizobiaceae</taxon>
        <taxon>Mycoplana</taxon>
    </lineage>
</organism>
<name>A0A7W6DEE5_9HYPH</name>